<comment type="caution">
    <text evidence="1">The sequence shown here is derived from an EMBL/GenBank/DDBJ whole genome shotgun (WGS) entry which is preliminary data.</text>
</comment>
<sequence length="186" mass="21385">MFTSQIKILEATFADEGNVSLRHKPALNEIIRSPIPIKQTHKLSLFNWSPNRKQGKSGKTPNAASSAIDNYACLQTTYLSSILNDCIYIYWNVAHSQHLIEVIIQHTSYFLKLLEVLKISFINNIQPKFTPHLKAPIIRSRSLEGIVDKTSRNLTVQSMKDLVFRSNRCHQNVHFTNNTSRRHLCR</sequence>
<protein>
    <submittedName>
        <fullName evidence="1">Uncharacterized protein</fullName>
    </submittedName>
</protein>
<evidence type="ECO:0000313" key="2">
    <source>
        <dbReference type="Proteomes" id="UP001054837"/>
    </source>
</evidence>
<keyword evidence="2" id="KW-1185">Reference proteome</keyword>
<dbReference type="AlphaFoldDB" id="A0AAV4WM98"/>
<accession>A0AAV4WM98</accession>
<dbReference type="Proteomes" id="UP001054837">
    <property type="component" value="Unassembled WGS sequence"/>
</dbReference>
<dbReference type="EMBL" id="BPLQ01014864">
    <property type="protein sequence ID" value="GIY83802.1"/>
    <property type="molecule type" value="Genomic_DNA"/>
</dbReference>
<proteinExistence type="predicted"/>
<gene>
    <name evidence="1" type="ORF">CDAR_269581</name>
</gene>
<organism evidence="1 2">
    <name type="scientific">Caerostris darwini</name>
    <dbReference type="NCBI Taxonomy" id="1538125"/>
    <lineage>
        <taxon>Eukaryota</taxon>
        <taxon>Metazoa</taxon>
        <taxon>Ecdysozoa</taxon>
        <taxon>Arthropoda</taxon>
        <taxon>Chelicerata</taxon>
        <taxon>Arachnida</taxon>
        <taxon>Araneae</taxon>
        <taxon>Araneomorphae</taxon>
        <taxon>Entelegynae</taxon>
        <taxon>Araneoidea</taxon>
        <taxon>Araneidae</taxon>
        <taxon>Caerostris</taxon>
    </lineage>
</organism>
<reference evidence="1 2" key="1">
    <citation type="submission" date="2021-06" db="EMBL/GenBank/DDBJ databases">
        <title>Caerostris darwini draft genome.</title>
        <authorList>
            <person name="Kono N."/>
            <person name="Arakawa K."/>
        </authorList>
    </citation>
    <scope>NUCLEOTIDE SEQUENCE [LARGE SCALE GENOMIC DNA]</scope>
</reference>
<evidence type="ECO:0000313" key="1">
    <source>
        <dbReference type="EMBL" id="GIY83802.1"/>
    </source>
</evidence>
<name>A0AAV4WM98_9ARAC</name>